<dbReference type="GO" id="GO:0003989">
    <property type="term" value="F:acetyl-CoA carboxylase activity"/>
    <property type="evidence" value="ECO:0007669"/>
    <property type="project" value="InterPro"/>
</dbReference>
<dbReference type="AlphaFoldDB" id="A0A931CRN0"/>
<organism evidence="1 2">
    <name type="scientific">Arthrobacter terrae</name>
    <dbReference type="NCBI Taxonomy" id="2935737"/>
    <lineage>
        <taxon>Bacteria</taxon>
        <taxon>Bacillati</taxon>
        <taxon>Actinomycetota</taxon>
        <taxon>Actinomycetes</taxon>
        <taxon>Micrococcales</taxon>
        <taxon>Micrococcaceae</taxon>
        <taxon>Arthrobacter</taxon>
    </lineage>
</organism>
<evidence type="ECO:0000313" key="2">
    <source>
        <dbReference type="Proteomes" id="UP000655366"/>
    </source>
</evidence>
<name>A0A931CRN0_9MICC</name>
<reference evidence="1 2" key="1">
    <citation type="submission" date="2020-11" db="EMBL/GenBank/DDBJ databases">
        <title>Arthrobacter antarcticus sp. nov., isolated from Antarctic Soil.</title>
        <authorList>
            <person name="Li J."/>
        </authorList>
    </citation>
    <scope>NUCLEOTIDE SEQUENCE [LARGE SCALE GENOMIC DNA]</scope>
    <source>
        <strain evidence="1 2">Z1-20</strain>
    </source>
</reference>
<dbReference type="InterPro" id="IPR032716">
    <property type="entry name" value="ACC_epsilon"/>
</dbReference>
<proteinExistence type="predicted"/>
<gene>
    <name evidence="1" type="ORF">IV500_02925</name>
</gene>
<dbReference type="Proteomes" id="UP000655366">
    <property type="component" value="Unassembled WGS sequence"/>
</dbReference>
<accession>A0A931CRN0</accession>
<dbReference type="GO" id="GO:0004658">
    <property type="term" value="F:propionyl-CoA carboxylase activity"/>
    <property type="evidence" value="ECO:0007669"/>
    <property type="project" value="InterPro"/>
</dbReference>
<dbReference type="EMBL" id="JADNYM010000003">
    <property type="protein sequence ID" value="MBG0738383.1"/>
    <property type="molecule type" value="Genomic_DNA"/>
</dbReference>
<dbReference type="RefSeq" id="WP_196395325.1">
    <property type="nucleotide sequence ID" value="NZ_JADNYM010000003.1"/>
</dbReference>
<protein>
    <submittedName>
        <fullName evidence="1">Acyl-CoA carboxylase subunit epsilon</fullName>
    </submittedName>
</protein>
<keyword evidence="2" id="KW-1185">Reference proteome</keyword>
<sequence>MSTTSTPADFLRVVKGSPTAEELAALTAVVLALQTANDDAPARPPQRHWARRTALNLAPKPGPGAWRRSRG</sequence>
<evidence type="ECO:0000313" key="1">
    <source>
        <dbReference type="EMBL" id="MBG0738383.1"/>
    </source>
</evidence>
<dbReference type="Pfam" id="PF13822">
    <property type="entry name" value="ACC_epsilon"/>
    <property type="match status" value="1"/>
</dbReference>
<comment type="caution">
    <text evidence="1">The sequence shown here is derived from an EMBL/GenBank/DDBJ whole genome shotgun (WGS) entry which is preliminary data.</text>
</comment>